<dbReference type="EMBL" id="JAODUP010000456">
    <property type="protein sequence ID" value="KAK2149319.1"/>
    <property type="molecule type" value="Genomic_DNA"/>
</dbReference>
<dbReference type="GO" id="GO:0005886">
    <property type="term" value="C:plasma membrane"/>
    <property type="evidence" value="ECO:0007669"/>
    <property type="project" value="TreeGrafter"/>
</dbReference>
<accession>A0AAD9N021</accession>
<dbReference type="PANTHER" id="PTHR46154:SF4">
    <property type="entry name" value="UREA ACTIVE TRANSPORTER"/>
    <property type="match status" value="1"/>
</dbReference>
<gene>
    <name evidence="3" type="ORF">LSH36_455g04021</name>
</gene>
<organism evidence="3 4">
    <name type="scientific">Paralvinella palmiformis</name>
    <dbReference type="NCBI Taxonomy" id="53620"/>
    <lineage>
        <taxon>Eukaryota</taxon>
        <taxon>Metazoa</taxon>
        <taxon>Spiralia</taxon>
        <taxon>Lophotrochozoa</taxon>
        <taxon>Annelida</taxon>
        <taxon>Polychaeta</taxon>
        <taxon>Sedentaria</taxon>
        <taxon>Canalipalpata</taxon>
        <taxon>Terebellida</taxon>
        <taxon>Terebelliformia</taxon>
        <taxon>Alvinellidae</taxon>
        <taxon>Paralvinella</taxon>
    </lineage>
</organism>
<keyword evidence="1" id="KW-0813">Transport</keyword>
<name>A0AAD9N021_9ANNE</name>
<evidence type="ECO:0000313" key="4">
    <source>
        <dbReference type="Proteomes" id="UP001208570"/>
    </source>
</evidence>
<dbReference type="AlphaFoldDB" id="A0AAD9N021"/>
<keyword evidence="4" id="KW-1185">Reference proteome</keyword>
<dbReference type="InterPro" id="IPR031155">
    <property type="entry name" value="DUR"/>
</dbReference>
<evidence type="ECO:0000256" key="1">
    <source>
        <dbReference type="ARBA" id="ARBA00022448"/>
    </source>
</evidence>
<keyword evidence="2" id="KW-0472">Membrane</keyword>
<dbReference type="PANTHER" id="PTHR46154">
    <property type="match status" value="1"/>
</dbReference>
<evidence type="ECO:0000256" key="2">
    <source>
        <dbReference type="SAM" id="Phobius"/>
    </source>
</evidence>
<protein>
    <submittedName>
        <fullName evidence="3">Uncharacterized protein</fullName>
    </submittedName>
</protein>
<keyword evidence="2" id="KW-1133">Transmembrane helix</keyword>
<evidence type="ECO:0000313" key="3">
    <source>
        <dbReference type="EMBL" id="KAK2149319.1"/>
    </source>
</evidence>
<keyword evidence="2" id="KW-0812">Transmembrane</keyword>
<feature type="transmembrane region" description="Helical" evidence="2">
    <location>
        <begin position="36"/>
        <end position="60"/>
    </location>
</feature>
<dbReference type="Proteomes" id="UP001208570">
    <property type="component" value="Unassembled WGS sequence"/>
</dbReference>
<feature type="transmembrane region" description="Helical" evidence="2">
    <location>
        <begin position="121"/>
        <end position="141"/>
    </location>
</feature>
<feature type="non-terminal residue" evidence="3">
    <location>
        <position position="1"/>
    </location>
</feature>
<sequence length="225" mass="23890">MSGSIGGAIIGIISWLSVSATQDGGLSDFFVSTGNSMSMLTGNLCAILSGGVLAVIVTFITNWHYDASTSTEVWETTRDIDNPLSPWTELYARDLGLSGANRLGNRPLLDEVANKFKGARLVANVGALLISLILVIIWPAAMTAVGVLGPKGFSSWVGMTAGYAFLATIFIILFPVASEAWEILNTIKEKRTIGILDAEATSVPVEVEKGKPDNENLTISSPERV</sequence>
<proteinExistence type="predicted"/>
<dbReference type="GO" id="GO:0015204">
    <property type="term" value="F:urea transmembrane transporter activity"/>
    <property type="evidence" value="ECO:0007669"/>
    <property type="project" value="InterPro"/>
</dbReference>
<comment type="caution">
    <text evidence="3">The sequence shown here is derived from an EMBL/GenBank/DDBJ whole genome shotgun (WGS) entry which is preliminary data.</text>
</comment>
<feature type="transmembrane region" description="Helical" evidence="2">
    <location>
        <begin position="161"/>
        <end position="181"/>
    </location>
</feature>
<reference evidence="3" key="1">
    <citation type="journal article" date="2023" name="Mol. Biol. Evol.">
        <title>Third-Generation Sequencing Reveals the Adaptive Role of the Epigenome in Three Deep-Sea Polychaetes.</title>
        <authorList>
            <person name="Perez M."/>
            <person name="Aroh O."/>
            <person name="Sun Y."/>
            <person name="Lan Y."/>
            <person name="Juniper S.K."/>
            <person name="Young C.R."/>
            <person name="Angers B."/>
            <person name="Qian P.Y."/>
        </authorList>
    </citation>
    <scope>NUCLEOTIDE SEQUENCE</scope>
    <source>
        <strain evidence="3">P08H-3</strain>
    </source>
</reference>